<evidence type="ECO:0000313" key="5">
    <source>
        <dbReference type="EMBL" id="KDP44843.1"/>
    </source>
</evidence>
<gene>
    <name evidence="5" type="ORF">JCGZ_01343</name>
</gene>
<dbReference type="InterPro" id="IPR001220">
    <property type="entry name" value="Legume_lectin_dom"/>
</dbReference>
<evidence type="ECO:0000256" key="3">
    <source>
        <dbReference type="SAM" id="Phobius"/>
    </source>
</evidence>
<keyword evidence="3" id="KW-0472">Membrane</keyword>
<dbReference type="SUPFAM" id="SSF49899">
    <property type="entry name" value="Concanavalin A-like lectins/glucanases"/>
    <property type="match status" value="1"/>
</dbReference>
<keyword evidence="2" id="KW-0430">Lectin</keyword>
<dbReference type="OrthoDB" id="2019747at2759"/>
<dbReference type="KEGG" id="jcu:105646800"/>
<protein>
    <recommendedName>
        <fullName evidence="4">Legume lectin domain-containing protein</fullName>
    </recommendedName>
</protein>
<feature type="domain" description="Legume lectin" evidence="4">
    <location>
        <begin position="41"/>
        <end position="250"/>
    </location>
</feature>
<evidence type="ECO:0000259" key="4">
    <source>
        <dbReference type="Pfam" id="PF00139"/>
    </source>
</evidence>
<reference evidence="5 6" key="1">
    <citation type="journal article" date="2014" name="PLoS ONE">
        <title>Global Analysis of Gene Expression Profiles in Physic Nut (Jatropha curcas L.) Seedlings Exposed to Salt Stress.</title>
        <authorList>
            <person name="Zhang L."/>
            <person name="Zhang C."/>
            <person name="Wu P."/>
            <person name="Chen Y."/>
            <person name="Li M."/>
            <person name="Jiang H."/>
            <person name="Wu G."/>
        </authorList>
    </citation>
    <scope>NUCLEOTIDE SEQUENCE [LARGE SCALE GENOMIC DNA]</scope>
    <source>
        <strain evidence="6">cv. GZQX0401</strain>
        <tissue evidence="5">Young leaves</tissue>
    </source>
</reference>
<dbReference type="AlphaFoldDB" id="A0A067LC92"/>
<feature type="transmembrane region" description="Helical" evidence="3">
    <location>
        <begin position="282"/>
        <end position="307"/>
    </location>
</feature>
<comment type="similarity">
    <text evidence="1">Belongs to the leguminous lectin family.</text>
</comment>
<evidence type="ECO:0000256" key="1">
    <source>
        <dbReference type="ARBA" id="ARBA00007606"/>
    </source>
</evidence>
<dbReference type="STRING" id="180498.A0A067LC92"/>
<dbReference type="EMBL" id="KK914240">
    <property type="protein sequence ID" value="KDP44843.1"/>
    <property type="molecule type" value="Genomic_DNA"/>
</dbReference>
<dbReference type="InterPro" id="IPR050258">
    <property type="entry name" value="Leguminous_Lectin"/>
</dbReference>
<name>A0A067LC92_JATCU</name>
<proteinExistence type="inferred from homology"/>
<dbReference type="InterPro" id="IPR013320">
    <property type="entry name" value="ConA-like_dom_sf"/>
</dbReference>
<keyword evidence="3" id="KW-0812">Transmembrane</keyword>
<accession>A0A067LC92</accession>
<evidence type="ECO:0000256" key="2">
    <source>
        <dbReference type="ARBA" id="ARBA00022734"/>
    </source>
</evidence>
<dbReference type="Pfam" id="PF00139">
    <property type="entry name" value="Lectin_legB"/>
    <property type="match status" value="1"/>
</dbReference>
<sequence length="343" mass="38450">MATFLIFRSTLPFCFLIFYLLTLYPISSQSLVTLITGNPNFDPQIVLLGDATISDDGSRVQLTSPNASSSGLLLHKNPFKFLSSNAGKKTSFSTEFVFSFTGNAVGLSLVMGLYNFESKFLGQGPLNVSEEKGYLCIKFGVSTDSNVGDSNTIIVSVTVDNEPSTHFTTKSGEKLRSWIDYDASSRRLEVRLSKLSDKRPYNPIMAYSIDLYKMWEDNEVYVGLGSKHNGNLSDKSYVYSWRFRLRKIPYWMHSLPVNPNASKDNSNEIVKVQRRKFCPLTILAGMIFATGCGALLAFAVLFAWAIFVSRRTVFPIDGDVQPVDFRYQKVCVVVEKDEKVLKN</sequence>
<organism evidence="5 6">
    <name type="scientific">Jatropha curcas</name>
    <name type="common">Barbados nut</name>
    <dbReference type="NCBI Taxonomy" id="180498"/>
    <lineage>
        <taxon>Eukaryota</taxon>
        <taxon>Viridiplantae</taxon>
        <taxon>Streptophyta</taxon>
        <taxon>Embryophyta</taxon>
        <taxon>Tracheophyta</taxon>
        <taxon>Spermatophyta</taxon>
        <taxon>Magnoliopsida</taxon>
        <taxon>eudicotyledons</taxon>
        <taxon>Gunneridae</taxon>
        <taxon>Pentapetalae</taxon>
        <taxon>rosids</taxon>
        <taxon>fabids</taxon>
        <taxon>Malpighiales</taxon>
        <taxon>Euphorbiaceae</taxon>
        <taxon>Crotonoideae</taxon>
        <taxon>Jatropheae</taxon>
        <taxon>Jatropha</taxon>
    </lineage>
</organism>
<dbReference type="GO" id="GO:0030246">
    <property type="term" value="F:carbohydrate binding"/>
    <property type="evidence" value="ECO:0007669"/>
    <property type="project" value="UniProtKB-KW"/>
</dbReference>
<evidence type="ECO:0000313" key="6">
    <source>
        <dbReference type="Proteomes" id="UP000027138"/>
    </source>
</evidence>
<dbReference type="PANTHER" id="PTHR32401">
    <property type="entry name" value="CONCANAVALIN A-LIKE LECTIN FAMILY PROTEIN"/>
    <property type="match status" value="1"/>
</dbReference>
<keyword evidence="3" id="KW-1133">Transmembrane helix</keyword>
<dbReference type="PANTHER" id="PTHR32401:SF15">
    <property type="entry name" value="L-TYPE LECTIN-DOMAIN CONTAINING RECEPTOR KINASE VIII.2-LIKE"/>
    <property type="match status" value="1"/>
</dbReference>
<keyword evidence="6" id="KW-1185">Reference proteome</keyword>
<dbReference type="Proteomes" id="UP000027138">
    <property type="component" value="Unassembled WGS sequence"/>
</dbReference>
<dbReference type="Gene3D" id="2.60.120.200">
    <property type="match status" value="1"/>
</dbReference>